<evidence type="ECO:0000256" key="9">
    <source>
        <dbReference type="ARBA" id="ARBA00022759"/>
    </source>
</evidence>
<dbReference type="AlphaFoldDB" id="A0A1R4EGW4"/>
<dbReference type="Gene3D" id="1.10.1520.10">
    <property type="entry name" value="Ribonuclease III domain"/>
    <property type="match status" value="1"/>
</dbReference>
<dbReference type="GO" id="GO:0006397">
    <property type="term" value="P:mRNA processing"/>
    <property type="evidence" value="ECO:0007669"/>
    <property type="project" value="UniProtKB-UniRule"/>
</dbReference>
<dbReference type="Proteomes" id="UP000188169">
    <property type="component" value="Unassembled WGS sequence"/>
</dbReference>
<dbReference type="RefSeq" id="WP_244152438.1">
    <property type="nucleotide sequence ID" value="NZ_FUGD01000101.1"/>
</dbReference>
<feature type="active site" evidence="14">
    <location>
        <position position="80"/>
    </location>
</feature>
<keyword evidence="11 14" id="KW-0460">Magnesium</keyword>
<feature type="binding site" evidence="14">
    <location>
        <position position="149"/>
    </location>
    <ligand>
        <name>Mg(2+)</name>
        <dbReference type="ChEBI" id="CHEBI:18420"/>
    </ligand>
</feature>
<dbReference type="InterPro" id="IPR000999">
    <property type="entry name" value="RNase_III_dom"/>
</dbReference>
<dbReference type="PROSITE" id="PS50142">
    <property type="entry name" value="RNASE_3_2"/>
    <property type="match status" value="1"/>
</dbReference>
<dbReference type="GO" id="GO:0005737">
    <property type="term" value="C:cytoplasm"/>
    <property type="evidence" value="ECO:0007669"/>
    <property type="project" value="UniProtKB-SubCell"/>
</dbReference>
<gene>
    <name evidence="14 17" type="primary">rnc</name>
    <name evidence="17" type="ORF">A1019T_01716</name>
</gene>
<protein>
    <recommendedName>
        <fullName evidence="14">Ribonuclease 3</fullName>
        <ecNumber evidence="14">3.1.26.3</ecNumber>
    </recommendedName>
    <alternativeName>
        <fullName evidence="14">Ribonuclease III</fullName>
        <shortName evidence="14">RNase III</shortName>
    </alternativeName>
</protein>
<dbReference type="PANTHER" id="PTHR14950">
    <property type="entry name" value="DICER-RELATED"/>
    <property type="match status" value="1"/>
</dbReference>
<reference evidence="18" key="1">
    <citation type="submission" date="2017-02" db="EMBL/GenBank/DDBJ databases">
        <authorList>
            <person name="Mornico D."/>
        </authorList>
    </citation>
    <scope>NUCLEOTIDE SEQUENCE [LARGE SCALE GENOMIC DNA]</scope>
</reference>
<dbReference type="SUPFAM" id="SSF69065">
    <property type="entry name" value="RNase III domain-like"/>
    <property type="match status" value="1"/>
</dbReference>
<proteinExistence type="inferred from homology"/>
<comment type="cofactor">
    <cofactor evidence="14">
        <name>Mg(2+)</name>
        <dbReference type="ChEBI" id="CHEBI:18420"/>
    </cofactor>
</comment>
<comment type="subcellular location">
    <subcellularLocation>
        <location evidence="14">Cytoplasm</location>
    </subcellularLocation>
</comment>
<dbReference type="SMART" id="SM00358">
    <property type="entry name" value="DSRM"/>
    <property type="match status" value="1"/>
</dbReference>
<evidence type="ECO:0000259" key="15">
    <source>
        <dbReference type="PROSITE" id="PS50137"/>
    </source>
</evidence>
<dbReference type="PROSITE" id="PS00517">
    <property type="entry name" value="RNASE_3_1"/>
    <property type="match status" value="1"/>
</dbReference>
<dbReference type="InterPro" id="IPR036389">
    <property type="entry name" value="RNase_III_sf"/>
</dbReference>
<keyword evidence="9 14" id="KW-0255">Endonuclease</keyword>
<dbReference type="EC" id="3.1.26.3" evidence="14"/>
<evidence type="ECO:0000313" key="17">
    <source>
        <dbReference type="EMBL" id="SJM37732.1"/>
    </source>
</evidence>
<sequence>MPKVFKKKSGDSNKITEVAEIVSPNKQPPKQRYTNFEQGLPSLQKALGYTFNDTSLAKLAVTHRSYDGKINYERLEFLGDALLGMIIGEALYYQYPNQDEGRLTRMRATLVRQESLVIVAQKLNLSSHLILGIGERKGGGRERASILADTVESLIGAIYLDSQSVDVVKACVLSWFAELIDNVNDQRVLKDAKSRLQEWLQGHKYELPNYELLETQGNAPNQVFIVRCEVDVPKTTPIVESGESRRIAEQKTAEKMINQLNKLVSERIIKLKP</sequence>
<keyword evidence="7 14" id="KW-0479">Metal-binding</keyword>
<feature type="binding site" evidence="14">
    <location>
        <position position="152"/>
    </location>
    <ligand>
        <name>Mg(2+)</name>
        <dbReference type="ChEBI" id="CHEBI:18420"/>
    </ligand>
</feature>
<feature type="domain" description="DRBM" evidence="15">
    <location>
        <begin position="191"/>
        <end position="262"/>
    </location>
</feature>
<dbReference type="STRING" id="1945520.A1019T_01716"/>
<keyword evidence="4 14" id="KW-0507">mRNA processing</keyword>
<dbReference type="InterPro" id="IPR011907">
    <property type="entry name" value="RNase_III"/>
</dbReference>
<dbReference type="EMBL" id="FUGD01000101">
    <property type="protein sequence ID" value="SJM37732.1"/>
    <property type="molecule type" value="Genomic_DNA"/>
</dbReference>
<keyword evidence="5 14" id="KW-0819">tRNA processing</keyword>
<evidence type="ECO:0000256" key="3">
    <source>
        <dbReference type="ARBA" id="ARBA00022552"/>
    </source>
</evidence>
<dbReference type="HAMAP" id="MF_00104">
    <property type="entry name" value="RNase_III"/>
    <property type="match status" value="1"/>
</dbReference>
<comment type="catalytic activity">
    <reaction evidence="1 14">
        <text>Endonucleolytic cleavage to 5'-phosphomonoester.</text>
        <dbReference type="EC" id="3.1.26.3"/>
    </reaction>
</comment>
<keyword evidence="6 14" id="KW-0540">Nuclease</keyword>
<feature type="binding site" evidence="14">
    <location>
        <position position="76"/>
    </location>
    <ligand>
        <name>Mg(2+)</name>
        <dbReference type="ChEBI" id="CHEBI:18420"/>
    </ligand>
</feature>
<evidence type="ECO:0000256" key="7">
    <source>
        <dbReference type="ARBA" id="ARBA00022723"/>
    </source>
</evidence>
<dbReference type="Pfam" id="PF00035">
    <property type="entry name" value="dsrm"/>
    <property type="match status" value="1"/>
</dbReference>
<evidence type="ECO:0000256" key="12">
    <source>
        <dbReference type="ARBA" id="ARBA00022884"/>
    </source>
</evidence>
<evidence type="ECO:0000256" key="2">
    <source>
        <dbReference type="ARBA" id="ARBA00010183"/>
    </source>
</evidence>
<evidence type="ECO:0000256" key="13">
    <source>
        <dbReference type="ARBA" id="ARBA00049596"/>
    </source>
</evidence>
<dbReference type="PANTHER" id="PTHR14950:SF37">
    <property type="entry name" value="ENDORIBONUCLEASE DICER"/>
    <property type="match status" value="1"/>
</dbReference>
<comment type="subunit">
    <text evidence="14">Homodimer.</text>
</comment>
<dbReference type="SMART" id="SM00535">
    <property type="entry name" value="RIBOc"/>
    <property type="match status" value="1"/>
</dbReference>
<keyword evidence="10 14" id="KW-0378">Hydrolase</keyword>
<comment type="similarity">
    <text evidence="2">Belongs to the ribonuclease III family.</text>
</comment>
<dbReference type="GO" id="GO:0006364">
    <property type="term" value="P:rRNA processing"/>
    <property type="evidence" value="ECO:0007669"/>
    <property type="project" value="UniProtKB-UniRule"/>
</dbReference>
<feature type="domain" description="RNase III" evidence="16">
    <location>
        <begin position="40"/>
        <end position="163"/>
    </location>
</feature>
<organism evidence="17 18">
    <name type="scientific">Psychrobacter pasteurii</name>
    <dbReference type="NCBI Taxonomy" id="1945520"/>
    <lineage>
        <taxon>Bacteria</taxon>
        <taxon>Pseudomonadati</taxon>
        <taxon>Pseudomonadota</taxon>
        <taxon>Gammaproteobacteria</taxon>
        <taxon>Moraxellales</taxon>
        <taxon>Moraxellaceae</taxon>
        <taxon>Psychrobacter</taxon>
    </lineage>
</organism>
<dbReference type="GO" id="GO:0008033">
    <property type="term" value="P:tRNA processing"/>
    <property type="evidence" value="ECO:0007669"/>
    <property type="project" value="UniProtKB-KW"/>
</dbReference>
<dbReference type="NCBIfam" id="TIGR02191">
    <property type="entry name" value="RNaseIII"/>
    <property type="match status" value="1"/>
</dbReference>
<keyword evidence="14" id="KW-0963">Cytoplasm</keyword>
<comment type="function">
    <text evidence="13 14">Digests double-stranded RNA. Involved in the processing of primary rRNA transcript to yield the immediate precursors to the large and small rRNAs (23S and 16S). Processes some mRNAs, and tRNAs when they are encoded in the rRNA operon. Processes pre-crRNA and tracrRNA of type II CRISPR loci if present in the organism.</text>
</comment>
<evidence type="ECO:0000259" key="16">
    <source>
        <dbReference type="PROSITE" id="PS50142"/>
    </source>
</evidence>
<evidence type="ECO:0000256" key="5">
    <source>
        <dbReference type="ARBA" id="ARBA00022694"/>
    </source>
</evidence>
<name>A0A1R4EGW4_9GAMM</name>
<evidence type="ECO:0000256" key="11">
    <source>
        <dbReference type="ARBA" id="ARBA00022842"/>
    </source>
</evidence>
<keyword evidence="3 14" id="KW-0698">rRNA processing</keyword>
<dbReference type="GO" id="GO:0004525">
    <property type="term" value="F:ribonuclease III activity"/>
    <property type="evidence" value="ECO:0007669"/>
    <property type="project" value="UniProtKB-UniRule"/>
</dbReference>
<dbReference type="PROSITE" id="PS50137">
    <property type="entry name" value="DS_RBD"/>
    <property type="match status" value="1"/>
</dbReference>
<evidence type="ECO:0000256" key="10">
    <source>
        <dbReference type="ARBA" id="ARBA00022801"/>
    </source>
</evidence>
<dbReference type="Pfam" id="PF14622">
    <property type="entry name" value="Ribonucleas_3_3"/>
    <property type="match status" value="1"/>
</dbReference>
<evidence type="ECO:0000256" key="8">
    <source>
        <dbReference type="ARBA" id="ARBA00022730"/>
    </source>
</evidence>
<dbReference type="CDD" id="cd10845">
    <property type="entry name" value="DSRM_RNAse_III_family"/>
    <property type="match status" value="1"/>
</dbReference>
<evidence type="ECO:0000256" key="6">
    <source>
        <dbReference type="ARBA" id="ARBA00022722"/>
    </source>
</evidence>
<dbReference type="InterPro" id="IPR014720">
    <property type="entry name" value="dsRBD_dom"/>
</dbReference>
<keyword evidence="8 14" id="KW-0699">rRNA-binding</keyword>
<dbReference type="Gene3D" id="3.30.160.20">
    <property type="match status" value="1"/>
</dbReference>
<evidence type="ECO:0000256" key="4">
    <source>
        <dbReference type="ARBA" id="ARBA00022664"/>
    </source>
</evidence>
<evidence type="ECO:0000256" key="1">
    <source>
        <dbReference type="ARBA" id="ARBA00000109"/>
    </source>
</evidence>
<keyword evidence="18" id="KW-1185">Reference proteome</keyword>
<dbReference type="GO" id="GO:0046872">
    <property type="term" value="F:metal ion binding"/>
    <property type="evidence" value="ECO:0007669"/>
    <property type="project" value="UniProtKB-KW"/>
</dbReference>
<dbReference type="SUPFAM" id="SSF54768">
    <property type="entry name" value="dsRNA-binding domain-like"/>
    <property type="match status" value="1"/>
</dbReference>
<accession>A0A1R4EGW4</accession>
<evidence type="ECO:0000256" key="14">
    <source>
        <dbReference type="HAMAP-Rule" id="MF_00104"/>
    </source>
</evidence>
<dbReference type="GO" id="GO:0019843">
    <property type="term" value="F:rRNA binding"/>
    <property type="evidence" value="ECO:0007669"/>
    <property type="project" value="UniProtKB-KW"/>
</dbReference>
<dbReference type="FunFam" id="1.10.1520.10:FF:000001">
    <property type="entry name" value="Ribonuclease 3"/>
    <property type="match status" value="1"/>
</dbReference>
<evidence type="ECO:0000313" key="18">
    <source>
        <dbReference type="Proteomes" id="UP000188169"/>
    </source>
</evidence>
<feature type="active site" evidence="14">
    <location>
        <position position="152"/>
    </location>
</feature>
<keyword evidence="12 14" id="KW-0694">RNA-binding</keyword>
<dbReference type="CDD" id="cd00593">
    <property type="entry name" value="RIBOc"/>
    <property type="match status" value="1"/>
</dbReference>